<evidence type="ECO:0000256" key="8">
    <source>
        <dbReference type="ARBA" id="ARBA00022932"/>
    </source>
</evidence>
<dbReference type="Pfam" id="PF01336">
    <property type="entry name" value="tRNA_anti-codon"/>
    <property type="match status" value="1"/>
</dbReference>
<dbReference type="NCBIfam" id="NF004226">
    <property type="entry name" value="PRK05673.1"/>
    <property type="match status" value="1"/>
</dbReference>
<dbReference type="GO" id="GO:0003887">
    <property type="term" value="F:DNA-directed DNA polymerase activity"/>
    <property type="evidence" value="ECO:0007669"/>
    <property type="project" value="UniProtKB-KW"/>
</dbReference>
<dbReference type="InterPro" id="IPR041931">
    <property type="entry name" value="DNA_pol3_alpha_thumb_dom"/>
</dbReference>
<keyword evidence="5" id="KW-0808">Transferase</keyword>
<evidence type="ECO:0000259" key="12">
    <source>
        <dbReference type="SMART" id="SM00481"/>
    </source>
</evidence>
<dbReference type="InterPro" id="IPR004013">
    <property type="entry name" value="PHP_dom"/>
</dbReference>
<dbReference type="InterPro" id="IPR029460">
    <property type="entry name" value="DNAPol_HHH"/>
</dbReference>
<name>U4TXL2_9LACO</name>
<evidence type="ECO:0000256" key="4">
    <source>
        <dbReference type="ARBA" id="ARBA00019114"/>
    </source>
</evidence>
<proteinExistence type="inferred from homology"/>
<keyword evidence="8" id="KW-0239">DNA-directed DNA polymerase</keyword>
<comment type="catalytic activity">
    <reaction evidence="11">
        <text>DNA(n) + a 2'-deoxyribonucleoside 5'-triphosphate = DNA(n+1) + diphosphate</text>
        <dbReference type="Rhea" id="RHEA:22508"/>
        <dbReference type="Rhea" id="RHEA-COMP:17339"/>
        <dbReference type="Rhea" id="RHEA-COMP:17340"/>
        <dbReference type="ChEBI" id="CHEBI:33019"/>
        <dbReference type="ChEBI" id="CHEBI:61560"/>
        <dbReference type="ChEBI" id="CHEBI:173112"/>
        <dbReference type="EC" id="2.7.7.7"/>
    </reaction>
</comment>
<dbReference type="GO" id="GO:0006260">
    <property type="term" value="P:DNA replication"/>
    <property type="evidence" value="ECO:0007669"/>
    <property type="project" value="UniProtKB-KW"/>
</dbReference>
<dbReference type="Gene3D" id="1.10.10.1600">
    <property type="entry name" value="Bacterial DNA polymerase III alpha subunit, thumb domain"/>
    <property type="match status" value="1"/>
</dbReference>
<dbReference type="CDD" id="cd07431">
    <property type="entry name" value="PHP_PolIIIA"/>
    <property type="match status" value="1"/>
</dbReference>
<evidence type="ECO:0000313" key="14">
    <source>
        <dbReference type="Proteomes" id="UP000030647"/>
    </source>
</evidence>
<keyword evidence="14" id="KW-1185">Reference proteome</keyword>
<dbReference type="Proteomes" id="UP000030647">
    <property type="component" value="Unassembled WGS sequence"/>
</dbReference>
<dbReference type="Pfam" id="PF02811">
    <property type="entry name" value="PHP"/>
    <property type="match status" value="1"/>
</dbReference>
<dbReference type="Pfam" id="PF07733">
    <property type="entry name" value="DNA_pol3_alpha"/>
    <property type="match status" value="1"/>
</dbReference>
<comment type="function">
    <text evidence="9">DNA polymerase III is a complex, multichain enzyme responsible for most of the replicative synthesis in bacteria. This DNA polymerase also exhibits 3' to 5' exonuclease activity. The alpha chain is the DNA polymerase.</text>
</comment>
<dbReference type="HOGENOM" id="CLU_001600_0_1_9"/>
<organism evidence="13 14">
    <name type="scientific">Schleiferilactobacillus shenzhenensis LY-73</name>
    <dbReference type="NCBI Taxonomy" id="1231336"/>
    <lineage>
        <taxon>Bacteria</taxon>
        <taxon>Bacillati</taxon>
        <taxon>Bacillota</taxon>
        <taxon>Bacilli</taxon>
        <taxon>Lactobacillales</taxon>
        <taxon>Lactobacillaceae</taxon>
        <taxon>Schleiferilactobacillus</taxon>
    </lineage>
</organism>
<evidence type="ECO:0000256" key="1">
    <source>
        <dbReference type="ARBA" id="ARBA00004496"/>
    </source>
</evidence>
<dbReference type="InterPro" id="IPR016195">
    <property type="entry name" value="Pol/histidinol_Pase-like"/>
</dbReference>
<dbReference type="PANTHER" id="PTHR32294:SF0">
    <property type="entry name" value="DNA POLYMERASE III SUBUNIT ALPHA"/>
    <property type="match status" value="1"/>
</dbReference>
<reference evidence="14" key="1">
    <citation type="journal article" date="2013" name="Genome Announc.">
        <title>Whole-Genome Sequencing of Lactobacillus shenzhenensis Strain LY-73T.</title>
        <authorList>
            <person name="Lin Z."/>
            <person name="Liu Z."/>
            <person name="Yang R."/>
            <person name="Zou Y."/>
            <person name="Wan D."/>
            <person name="Chen J."/>
            <person name="Guo M."/>
            <person name="Zhao J."/>
            <person name="Fang C."/>
            <person name="Yang R."/>
            <person name="Liu F."/>
        </authorList>
    </citation>
    <scope>NUCLEOTIDE SEQUENCE [LARGE SCALE GENOMIC DNA]</scope>
    <source>
        <strain evidence="14">LY-73</strain>
    </source>
</reference>
<evidence type="ECO:0000256" key="9">
    <source>
        <dbReference type="ARBA" id="ARBA00025611"/>
    </source>
</evidence>
<dbReference type="Gene3D" id="1.10.150.870">
    <property type="match status" value="1"/>
</dbReference>
<accession>U4TXL2</accession>
<feature type="domain" description="Polymerase/histidinol phosphatase N-terminal" evidence="12">
    <location>
        <begin position="19"/>
        <end position="86"/>
    </location>
</feature>
<dbReference type="SMART" id="SM00481">
    <property type="entry name" value="POLIIIAc"/>
    <property type="match status" value="1"/>
</dbReference>
<dbReference type="NCBIfam" id="TIGR00594">
    <property type="entry name" value="polc"/>
    <property type="match status" value="1"/>
</dbReference>
<dbReference type="STRING" id="1231336.L248_0232"/>
<dbReference type="EMBL" id="KI271582">
    <property type="protein sequence ID" value="ERL66553.1"/>
    <property type="molecule type" value="Genomic_DNA"/>
</dbReference>
<comment type="similarity">
    <text evidence="2">Belongs to the DNA polymerase type-C family. DnaE subfamily.</text>
</comment>
<dbReference type="EC" id="2.7.7.7" evidence="3"/>
<dbReference type="Pfam" id="PF17657">
    <property type="entry name" value="DNA_pol3_finger"/>
    <property type="match status" value="1"/>
</dbReference>
<gene>
    <name evidence="13" type="primary">dnaE</name>
    <name evidence="13" type="ORF">L248_0232</name>
</gene>
<evidence type="ECO:0000256" key="10">
    <source>
        <dbReference type="ARBA" id="ARBA00026073"/>
    </source>
</evidence>
<dbReference type="GO" id="GO:0008408">
    <property type="term" value="F:3'-5' exonuclease activity"/>
    <property type="evidence" value="ECO:0007669"/>
    <property type="project" value="InterPro"/>
</dbReference>
<dbReference type="InterPro" id="IPR004365">
    <property type="entry name" value="NA-bd_OB_tRNA"/>
</dbReference>
<evidence type="ECO:0000313" key="13">
    <source>
        <dbReference type="EMBL" id="ERL66553.1"/>
    </source>
</evidence>
<evidence type="ECO:0000256" key="2">
    <source>
        <dbReference type="ARBA" id="ARBA00009496"/>
    </source>
</evidence>
<dbReference type="GO" id="GO:0003676">
    <property type="term" value="F:nucleic acid binding"/>
    <property type="evidence" value="ECO:0007669"/>
    <property type="project" value="InterPro"/>
</dbReference>
<keyword evidence="6" id="KW-0548">Nucleotidyltransferase</keyword>
<dbReference type="Pfam" id="PF14579">
    <property type="entry name" value="HHH_6"/>
    <property type="match status" value="1"/>
</dbReference>
<evidence type="ECO:0000256" key="11">
    <source>
        <dbReference type="ARBA" id="ARBA00049244"/>
    </source>
</evidence>
<dbReference type="CDD" id="cd04485">
    <property type="entry name" value="DnaE_OBF"/>
    <property type="match status" value="1"/>
</dbReference>
<dbReference type="InterPro" id="IPR011708">
    <property type="entry name" value="DNA_pol3_alpha_NTPase_dom"/>
</dbReference>
<dbReference type="InterPro" id="IPR003141">
    <property type="entry name" value="Pol/His_phosphatase_N"/>
</dbReference>
<dbReference type="PANTHER" id="PTHR32294">
    <property type="entry name" value="DNA POLYMERASE III SUBUNIT ALPHA"/>
    <property type="match status" value="1"/>
</dbReference>
<comment type="subunit">
    <text evidence="10">DNA polymerase III contains a core (composed of alpha, epsilon and theta chains) that associates with a tau subunit. This core dimerizes to form the POLIII' complex. PolIII' associates with the gamma complex (composed of gamma, delta, delta', psi and chi chains) and with the beta chain to form the complete DNA polymerase III complex.</text>
</comment>
<protein>
    <recommendedName>
        <fullName evidence="4">DNA polymerase III subunit alpha</fullName>
        <ecNumber evidence="3">2.7.7.7</ecNumber>
    </recommendedName>
</protein>
<dbReference type="InterPro" id="IPR004805">
    <property type="entry name" value="DnaE2/DnaE/PolC"/>
</dbReference>
<dbReference type="GO" id="GO:0005737">
    <property type="term" value="C:cytoplasm"/>
    <property type="evidence" value="ECO:0007669"/>
    <property type="project" value="UniProtKB-SubCell"/>
</dbReference>
<sequence>MVYWKEEDTKKGAGPMAFTQLQVFSAYSLLESPTKLDDLITTAVSGGYDAITLSDHNVLYGSVDFYRQAEAAGIKAIQGLLLDMAPFTDPAVPTNDDKGTAVPAGRLLLIALDQAGYHNLMLLSSAAMTSESRQCSWAALTAHHDGLAVIVPPFNSLVAYWAHRQNAAAAQAVIAQLRAATQGAMVSLGISRHQSDPEQAFLKKLAAAVQLPLAAVDDVRYLTPNDAFSAQVLQAVDRGDTIDHPEVLAATRGQFYLPRQADALAAYTAAGLADAVARTAAIADQANVTMTFKRAELPHFPTPNGESALTYLTTLAQQGLQKRFAGQPVPPAYTQRLQYELGVIDQMGFPDYFLIVWDVMNDMHQTNVMTGPGRGSAAGSLVSYALAITEVDPIKYHLLFERFLNPERQQMPDIDLDIPDNRREELIQYVHEKYGDNHMAQIITFGTLAAKAALRDVGRVFGLSMAELNGWTKTIPNVIHVSLDQALHDSLPLQNRIKDSAANRLLFETAHRLEGLPRNTSTHAAGIVLSDHDLTDVVAVQEGSNGVKLIQQPMGNAEALGLLKMDFLGLRNLSILAATVHSVERETNQPFDPRHIPLDDEDTLALFRAGDTNGVFQFESSGIKNVLRQLAPTSFEDIVATNALYRPGPMDNIPTFIARKHGQAPIEYPAAALQPILAPTYGVLVYQEQVMQVANVMGGFSLAKADSLRRAMSKKKKGVLDSLRNDFLTGAQKQGYPLADAQKVYAYIESFANYGFNRSHAVAYSMIAFWLAYLKVHYPAPFFTALLNSVRGNDTKIKTYVQEARQHGVRLAYPDINASWAYFSVQKGTIRFGLTLIKGIRTDFAQAIIDERQNNGAYHSVDEFLRRLPAKFLKDDALTALALSGAFDSLESNRRQLVANLHSRVQSAEFAGDNTSLFSLLAPKEEAVADYDPGERADLAAQYLGAYITGHPTDRYVLLKGRYPIINVSDLTADAQATLLLYVRHVKTIRTKKGDEMAFLAAEDGSGGVDVTVFPNLYRRVSQSLANDTVYLVQGKTQERNGELQVIANTLDAAAPLLAQTVPYTLYLQVPPALDQPAVHQQIAQLLTLGRGATPVVVYRPKSGEKRLLQTPLDFSGNTPVLTQLKSLLGAKNVVLRAQR</sequence>
<dbReference type="Gene3D" id="3.20.20.140">
    <property type="entry name" value="Metal-dependent hydrolases"/>
    <property type="match status" value="1"/>
</dbReference>
<dbReference type="InterPro" id="IPR040982">
    <property type="entry name" value="DNA_pol3_finger"/>
</dbReference>
<keyword evidence="7" id="KW-0235">DNA replication</keyword>
<dbReference type="SUPFAM" id="SSF89550">
    <property type="entry name" value="PHP domain-like"/>
    <property type="match status" value="1"/>
</dbReference>
<evidence type="ECO:0000256" key="3">
    <source>
        <dbReference type="ARBA" id="ARBA00012417"/>
    </source>
</evidence>
<dbReference type="AlphaFoldDB" id="U4TXL2"/>
<evidence type="ECO:0000256" key="6">
    <source>
        <dbReference type="ARBA" id="ARBA00022695"/>
    </source>
</evidence>
<dbReference type="eggNOG" id="COG0587">
    <property type="taxonomic scope" value="Bacteria"/>
</dbReference>
<evidence type="ECO:0000256" key="5">
    <source>
        <dbReference type="ARBA" id="ARBA00022679"/>
    </source>
</evidence>
<evidence type="ECO:0000256" key="7">
    <source>
        <dbReference type="ARBA" id="ARBA00022705"/>
    </source>
</evidence>
<comment type="subcellular location">
    <subcellularLocation>
        <location evidence="1">Cytoplasm</location>
    </subcellularLocation>
</comment>